<evidence type="ECO:0000313" key="11">
    <source>
        <dbReference type="EMBL" id="KAL3878250.1"/>
    </source>
</evidence>
<dbReference type="PROSITE" id="PS50055">
    <property type="entry name" value="TYR_PHOSPHATASE_PTP"/>
    <property type="match status" value="1"/>
</dbReference>
<dbReference type="GO" id="GO:0046872">
    <property type="term" value="F:metal ion binding"/>
    <property type="evidence" value="ECO:0007669"/>
    <property type="project" value="UniProtKB-KW"/>
</dbReference>
<dbReference type="Gene3D" id="2.60.120.260">
    <property type="entry name" value="Galactose-binding domain-like"/>
    <property type="match status" value="2"/>
</dbReference>
<dbReference type="Proteomes" id="UP001634394">
    <property type="component" value="Unassembled WGS sequence"/>
</dbReference>
<evidence type="ECO:0000256" key="8">
    <source>
        <dbReference type="SAM" id="Phobius"/>
    </source>
</evidence>
<name>A0ABD3WXL4_SINWO</name>
<dbReference type="EMBL" id="JBJQND010000004">
    <property type="protein sequence ID" value="KAL3878250.1"/>
    <property type="molecule type" value="Genomic_DNA"/>
</dbReference>
<evidence type="ECO:0000256" key="2">
    <source>
        <dbReference type="ARBA" id="ARBA00010147"/>
    </source>
</evidence>
<dbReference type="SMART" id="SM00194">
    <property type="entry name" value="PTPc"/>
    <property type="match status" value="1"/>
</dbReference>
<keyword evidence="7" id="KW-1015">Disulfide bond</keyword>
<evidence type="ECO:0000256" key="3">
    <source>
        <dbReference type="ARBA" id="ARBA00011233"/>
    </source>
</evidence>
<feature type="chain" id="PRO_5044888620" description="Tyrosine-protein phosphatase domain-containing protein" evidence="9">
    <location>
        <begin position="19"/>
        <end position="857"/>
    </location>
</feature>
<dbReference type="AlphaFoldDB" id="A0ABD3WXL4"/>
<keyword evidence="4" id="KW-0479">Metal-binding</keyword>
<feature type="transmembrane region" description="Helical" evidence="8">
    <location>
        <begin position="518"/>
        <end position="539"/>
    </location>
</feature>
<dbReference type="SMART" id="SM00607">
    <property type="entry name" value="FTP"/>
    <property type="match status" value="1"/>
</dbReference>
<dbReference type="SUPFAM" id="SSF49785">
    <property type="entry name" value="Galactose-binding domain-like"/>
    <property type="match status" value="2"/>
</dbReference>
<evidence type="ECO:0000256" key="4">
    <source>
        <dbReference type="ARBA" id="ARBA00022723"/>
    </source>
</evidence>
<keyword evidence="12" id="KW-1185">Reference proteome</keyword>
<accession>A0ABD3WXL4</accession>
<feature type="domain" description="Tyrosine-protein phosphatase" evidence="10">
    <location>
        <begin position="608"/>
        <end position="850"/>
    </location>
</feature>
<dbReference type="PANTHER" id="PTHR45713:SF6">
    <property type="entry name" value="F5_8 TYPE C DOMAIN-CONTAINING PROTEIN"/>
    <property type="match status" value="1"/>
</dbReference>
<dbReference type="Gene3D" id="3.90.190.10">
    <property type="entry name" value="Protein tyrosine phosphatase superfamily"/>
    <property type="match status" value="1"/>
</dbReference>
<protein>
    <recommendedName>
        <fullName evidence="10">Tyrosine-protein phosphatase domain-containing protein</fullName>
    </recommendedName>
</protein>
<feature type="signal peptide" evidence="9">
    <location>
        <begin position="1"/>
        <end position="18"/>
    </location>
</feature>
<keyword evidence="8" id="KW-1133">Transmembrane helix</keyword>
<keyword evidence="5" id="KW-0430">Lectin</keyword>
<dbReference type="Pfam" id="PF00102">
    <property type="entry name" value="Y_phosphatase"/>
    <property type="match status" value="1"/>
</dbReference>
<proteinExistence type="inferred from homology"/>
<evidence type="ECO:0000256" key="9">
    <source>
        <dbReference type="SAM" id="SignalP"/>
    </source>
</evidence>
<gene>
    <name evidence="11" type="ORF">ACJMK2_030615</name>
</gene>
<keyword evidence="6" id="KW-0106">Calcium</keyword>
<comment type="similarity">
    <text evidence="2">Belongs to the fucolectin family.</text>
</comment>
<evidence type="ECO:0000256" key="7">
    <source>
        <dbReference type="ARBA" id="ARBA00023157"/>
    </source>
</evidence>
<dbReference type="GO" id="GO:0010185">
    <property type="term" value="P:regulation of cellular defense response"/>
    <property type="evidence" value="ECO:0007669"/>
    <property type="project" value="UniProtKB-ARBA"/>
</dbReference>
<comment type="subunit">
    <text evidence="3">Homotrimer.</text>
</comment>
<evidence type="ECO:0000256" key="1">
    <source>
        <dbReference type="ARBA" id="ARBA00002219"/>
    </source>
</evidence>
<dbReference type="InterPro" id="IPR029021">
    <property type="entry name" value="Prot-tyrosine_phosphatase-like"/>
</dbReference>
<keyword evidence="8" id="KW-0812">Transmembrane</keyword>
<dbReference type="InterPro" id="IPR008979">
    <property type="entry name" value="Galactose-bd-like_sf"/>
</dbReference>
<keyword evidence="8" id="KW-0472">Membrane</keyword>
<sequence>MKSYIIVLIFSFLDFADSSCPSGGYDYSQPQFGPGCMYRCHCVDDVQCDYISGICPKGCAAGWMGPGCQYEDIAYNKQVQQLLHGWNVFSDGRLATDGFPTTCVGPAISIAIDLNATYIISGLVMNWSDAVSLTGYEVKAGNSPNPSSDIVETCFKQAITHRMDTSTDVVCTAEIVGRYLLIRTPDNATTMTLCDVRVYGGRSLAYGRSGSQSSTTDNRDFGIPVAARALDGDTNTSFPSMSCTHTLNEMSPWWRVNLAVVYKIERIVLYGRSDCCTERLSGFSLSFATNSFFNPVFSHPMTTPPLITEVITLSENQAQHVEISLKDITQALTLCEVFVFGDCPDDKCGWTCDIVCHCTGPITKQNIIDANCTTGCKTGWWGHSCNNTCHVNCKGKKCNQSNGYCLECSLSKWGHFCDNNCTNCLHGTGCGASDGICSMGCLTGYFGISCSEHCGQCAADGSCDRYTGACIHGCQPGWQECYTLLCNVVNDATDGYVYLMADVCQEETSTESTSTLTIGIPVGGSLGAVILTILIIVFAKMYRKRRKWAPEASAIEHTYDQINTTRAIHEKLSDYSKIDELGLSPVIPKENAYENTLPKNLIPKCEFRDHYQHLIFLDDKTGELRMLSVFNSIPSPAPSKTEVTRTGRGDDCIETLHKSYLFEAKGKKEFTILSDVPTTSESIWRLALEHRIHLIIIIGENQIPFKPKVKVDIGLIQIECTGITVERDLLLCNINVSECEKDTKMRNVQVILSAEGSSFCIPSNINETISLLKKRLGMRQGIEAFNTLIICTPHAADGECFVASLLMTDVMERSGYIDIRGIIEAMRKEKHDAINSFDKFKFCHDVIFKWIDDEENK</sequence>
<dbReference type="InterPro" id="IPR006585">
    <property type="entry name" value="FTP1"/>
</dbReference>
<dbReference type="InterPro" id="IPR051941">
    <property type="entry name" value="BG_Antigen-Binding_Lectin"/>
</dbReference>
<evidence type="ECO:0000259" key="10">
    <source>
        <dbReference type="PROSITE" id="PS50055"/>
    </source>
</evidence>
<dbReference type="GO" id="GO:0042806">
    <property type="term" value="F:fucose binding"/>
    <property type="evidence" value="ECO:0007669"/>
    <property type="project" value="UniProtKB-ARBA"/>
</dbReference>
<dbReference type="InterPro" id="IPR000242">
    <property type="entry name" value="PTP_cat"/>
</dbReference>
<evidence type="ECO:0000256" key="6">
    <source>
        <dbReference type="ARBA" id="ARBA00022837"/>
    </source>
</evidence>
<comment type="function">
    <text evidence="1">Acts as a defensive agent. Recognizes blood group fucosylated oligosaccharides including A, B, H and Lewis B-type antigens. Does not recognize Lewis A antigen and has low affinity for monovalent haptens.</text>
</comment>
<dbReference type="PANTHER" id="PTHR45713">
    <property type="entry name" value="FTP DOMAIN-CONTAINING PROTEIN"/>
    <property type="match status" value="1"/>
</dbReference>
<organism evidence="11 12">
    <name type="scientific">Sinanodonta woodiana</name>
    <name type="common">Chinese pond mussel</name>
    <name type="synonym">Anodonta woodiana</name>
    <dbReference type="NCBI Taxonomy" id="1069815"/>
    <lineage>
        <taxon>Eukaryota</taxon>
        <taxon>Metazoa</taxon>
        <taxon>Spiralia</taxon>
        <taxon>Lophotrochozoa</taxon>
        <taxon>Mollusca</taxon>
        <taxon>Bivalvia</taxon>
        <taxon>Autobranchia</taxon>
        <taxon>Heteroconchia</taxon>
        <taxon>Palaeoheterodonta</taxon>
        <taxon>Unionida</taxon>
        <taxon>Unionoidea</taxon>
        <taxon>Unionidae</taxon>
        <taxon>Unioninae</taxon>
        <taxon>Sinanodonta</taxon>
    </lineage>
</organism>
<keyword evidence="9" id="KW-0732">Signal</keyword>
<comment type="caution">
    <text evidence="11">The sequence shown here is derived from an EMBL/GenBank/DDBJ whole genome shotgun (WGS) entry which is preliminary data.</text>
</comment>
<evidence type="ECO:0000256" key="5">
    <source>
        <dbReference type="ARBA" id="ARBA00022734"/>
    </source>
</evidence>
<reference evidence="11 12" key="1">
    <citation type="submission" date="2024-11" db="EMBL/GenBank/DDBJ databases">
        <title>Chromosome-level genome assembly of the freshwater bivalve Anodonta woodiana.</title>
        <authorList>
            <person name="Chen X."/>
        </authorList>
    </citation>
    <scope>NUCLEOTIDE SEQUENCE [LARGE SCALE GENOMIC DNA]</scope>
    <source>
        <strain evidence="11">MN2024</strain>
        <tissue evidence="11">Gills</tissue>
    </source>
</reference>
<evidence type="ECO:0000313" key="12">
    <source>
        <dbReference type="Proteomes" id="UP001634394"/>
    </source>
</evidence>
<dbReference type="SUPFAM" id="SSF52799">
    <property type="entry name" value="(Phosphotyrosine protein) phosphatases II"/>
    <property type="match status" value="1"/>
</dbReference>
<dbReference type="Pfam" id="PF22633">
    <property type="entry name" value="F5_F8_type_C_2"/>
    <property type="match status" value="1"/>
</dbReference>
<dbReference type="GO" id="GO:0001868">
    <property type="term" value="P:regulation of complement activation, lectin pathway"/>
    <property type="evidence" value="ECO:0007669"/>
    <property type="project" value="UniProtKB-ARBA"/>
</dbReference>